<accession>A0A9X2D5I3</accession>
<evidence type="ECO:0000313" key="3">
    <source>
        <dbReference type="Proteomes" id="UP001139485"/>
    </source>
</evidence>
<evidence type="ECO:0000256" key="1">
    <source>
        <dbReference type="SAM" id="Phobius"/>
    </source>
</evidence>
<evidence type="ECO:0008006" key="4">
    <source>
        <dbReference type="Google" id="ProtNLM"/>
    </source>
</evidence>
<dbReference type="PANTHER" id="PTHR40078:SF1">
    <property type="entry name" value="INTEGRAL MEMBRANE PROTEIN"/>
    <property type="match status" value="1"/>
</dbReference>
<feature type="transmembrane region" description="Helical" evidence="1">
    <location>
        <begin position="105"/>
        <end position="126"/>
    </location>
</feature>
<reference evidence="2" key="1">
    <citation type="submission" date="2022-05" db="EMBL/GenBank/DDBJ databases">
        <authorList>
            <person name="Tuo L."/>
        </authorList>
    </citation>
    <scope>NUCLEOTIDE SEQUENCE</scope>
    <source>
        <strain evidence="2">BSK12Z-4</strain>
    </source>
</reference>
<dbReference type="AlphaFoldDB" id="A0A9X2D5I3"/>
<dbReference type="Proteomes" id="UP001139485">
    <property type="component" value="Unassembled WGS sequence"/>
</dbReference>
<dbReference type="InterPro" id="IPR038750">
    <property type="entry name" value="YczE/YyaS-like"/>
</dbReference>
<comment type="caution">
    <text evidence="2">The sequence shown here is derived from an EMBL/GenBank/DDBJ whole genome shotgun (WGS) entry which is preliminary data.</text>
</comment>
<sequence>MTTTAVPRPASQQPLLLPAHLGPLAQLRTGRLARRLPQLLVGLWLYGASLALMVASGLGVPPWGVLDVAVSAYLPLTLGETIVLTSFVVLLLWLPLREVPGIGTLANAVLVGLSTDATLAVLPGSLGSDAPLGVRVALVVAGVLLNGVATAFYIGAQLGRGPRDGLMTGLARVTGRSLRLVRTCLEVVVVLVGLALGGPLGAGTVLYALAIGPLAQRLLPLVAVRLHVPAPSRP</sequence>
<keyword evidence="1" id="KW-0472">Membrane</keyword>
<keyword evidence="1" id="KW-0812">Transmembrane</keyword>
<dbReference type="RefSeq" id="WP_250826486.1">
    <property type="nucleotide sequence ID" value="NZ_JAMOIL010000005.1"/>
</dbReference>
<keyword evidence="1" id="KW-1133">Transmembrane helix</keyword>
<organism evidence="2 3">
    <name type="scientific">Nocardioides bruguierae</name>
    <dbReference type="NCBI Taxonomy" id="2945102"/>
    <lineage>
        <taxon>Bacteria</taxon>
        <taxon>Bacillati</taxon>
        <taxon>Actinomycetota</taxon>
        <taxon>Actinomycetes</taxon>
        <taxon>Propionibacteriales</taxon>
        <taxon>Nocardioidaceae</taxon>
        <taxon>Nocardioides</taxon>
    </lineage>
</organism>
<dbReference type="EMBL" id="JAMOIL010000005">
    <property type="protein sequence ID" value="MCM0619721.1"/>
    <property type="molecule type" value="Genomic_DNA"/>
</dbReference>
<keyword evidence="3" id="KW-1185">Reference proteome</keyword>
<feature type="transmembrane region" description="Helical" evidence="1">
    <location>
        <begin position="180"/>
        <end position="200"/>
    </location>
</feature>
<dbReference type="Pfam" id="PF19700">
    <property type="entry name" value="DUF6198"/>
    <property type="match status" value="1"/>
</dbReference>
<feature type="transmembrane region" description="Helical" evidence="1">
    <location>
        <begin position="72"/>
        <end position="93"/>
    </location>
</feature>
<proteinExistence type="predicted"/>
<gene>
    <name evidence="2" type="ORF">M8330_05370</name>
</gene>
<feature type="transmembrane region" description="Helical" evidence="1">
    <location>
        <begin position="132"/>
        <end position="159"/>
    </location>
</feature>
<name>A0A9X2D5I3_9ACTN</name>
<evidence type="ECO:0000313" key="2">
    <source>
        <dbReference type="EMBL" id="MCM0619721.1"/>
    </source>
</evidence>
<feature type="transmembrane region" description="Helical" evidence="1">
    <location>
        <begin position="39"/>
        <end position="60"/>
    </location>
</feature>
<protein>
    <recommendedName>
        <fullName evidence="4">Membrane protein YczE</fullName>
    </recommendedName>
</protein>
<dbReference type="PANTHER" id="PTHR40078">
    <property type="entry name" value="INTEGRAL MEMBRANE PROTEIN-RELATED"/>
    <property type="match status" value="1"/>
</dbReference>